<feature type="region of interest" description="Disordered" evidence="1">
    <location>
        <begin position="302"/>
        <end position="376"/>
    </location>
</feature>
<dbReference type="Proteomes" id="UP000184267">
    <property type="component" value="Unassembled WGS sequence"/>
</dbReference>
<accession>A0A1M2W4E5</accession>
<dbReference type="AlphaFoldDB" id="A0A1M2W4E5"/>
<name>A0A1M2W4E5_TRAPU</name>
<dbReference type="EMBL" id="MNAD01000252">
    <property type="protein sequence ID" value="OJT14719.1"/>
    <property type="molecule type" value="Genomic_DNA"/>
</dbReference>
<evidence type="ECO:0000313" key="2">
    <source>
        <dbReference type="EMBL" id="OJT14719.1"/>
    </source>
</evidence>
<sequence length="376" mass="41997">MPGRMSWQCWQEARDRPRYPLGAWVGRNGREDDWIVVSTWNINLEVVTTLPAVPHVVPWLGSPPDASQGENILDQKMKMARPFNVLDSDRGEMCVDVELGTGGTKWRRYQFSYIPVGTTFLFVQVDHISDRGDAVAKIVGSVPDLSAVGYKSIGLATEIVDYMETTASMACTRTAGQAPPPLWFFLLQCEGGGQALARDCNFPRAFWSSEKHPTSIPADVIFDPTPTFERIRGDTNARLSIWKQVIDGLTFTTQTKSYTRILGPGEDELLALRELREQHGYYSTGSPYTSDSYNSDAERFTVHDDESDDTDSESDEYFNASDGDSDDEFDQYFDASEGDEEPVVVRYPVTAHGAQDATESDDDDTEDSGYYSAEED</sequence>
<feature type="compositionally biased region" description="Acidic residues" evidence="1">
    <location>
        <begin position="358"/>
        <end position="376"/>
    </location>
</feature>
<feature type="compositionally biased region" description="Acidic residues" evidence="1">
    <location>
        <begin position="305"/>
        <end position="316"/>
    </location>
</feature>
<comment type="caution">
    <text evidence="2">The sequence shown here is derived from an EMBL/GenBank/DDBJ whole genome shotgun (WGS) entry which is preliminary data.</text>
</comment>
<protein>
    <submittedName>
        <fullName evidence="2">Uncharacterized protein</fullName>
    </submittedName>
</protein>
<gene>
    <name evidence="2" type="ORF">TRAPUB_8772</name>
</gene>
<proteinExistence type="predicted"/>
<dbReference type="OrthoDB" id="10447771at2759"/>
<keyword evidence="3" id="KW-1185">Reference proteome</keyword>
<reference evidence="2 3" key="1">
    <citation type="submission" date="2016-10" db="EMBL/GenBank/DDBJ databases">
        <title>Genome sequence of the basidiomycete white-rot fungus Trametes pubescens.</title>
        <authorList>
            <person name="Makela M.R."/>
            <person name="Granchi Z."/>
            <person name="Peng M."/>
            <person name="De Vries R.P."/>
            <person name="Grigoriev I."/>
            <person name="Riley R."/>
            <person name="Hilden K."/>
        </authorList>
    </citation>
    <scope>NUCLEOTIDE SEQUENCE [LARGE SCALE GENOMIC DNA]</scope>
    <source>
        <strain evidence="2 3">FBCC735</strain>
    </source>
</reference>
<feature type="compositionally biased region" description="Acidic residues" evidence="1">
    <location>
        <begin position="323"/>
        <end position="342"/>
    </location>
</feature>
<organism evidence="2 3">
    <name type="scientific">Trametes pubescens</name>
    <name type="common">White-rot fungus</name>
    <dbReference type="NCBI Taxonomy" id="154538"/>
    <lineage>
        <taxon>Eukaryota</taxon>
        <taxon>Fungi</taxon>
        <taxon>Dikarya</taxon>
        <taxon>Basidiomycota</taxon>
        <taxon>Agaricomycotina</taxon>
        <taxon>Agaricomycetes</taxon>
        <taxon>Polyporales</taxon>
        <taxon>Polyporaceae</taxon>
        <taxon>Trametes</taxon>
    </lineage>
</organism>
<evidence type="ECO:0000313" key="3">
    <source>
        <dbReference type="Proteomes" id="UP000184267"/>
    </source>
</evidence>
<evidence type="ECO:0000256" key="1">
    <source>
        <dbReference type="SAM" id="MobiDB-lite"/>
    </source>
</evidence>